<dbReference type="EMBL" id="LMWN01000024">
    <property type="protein sequence ID" value="KUN04774.1"/>
    <property type="molecule type" value="Genomic_DNA"/>
</dbReference>
<dbReference type="GO" id="GO:0016126">
    <property type="term" value="P:sterol biosynthetic process"/>
    <property type="evidence" value="ECO:0007669"/>
    <property type="project" value="TreeGrafter"/>
</dbReference>
<dbReference type="InterPro" id="IPR029063">
    <property type="entry name" value="SAM-dependent_MTases_sf"/>
</dbReference>
<comment type="caution">
    <text evidence="3">The sequence shown here is derived from an EMBL/GenBank/DDBJ whole genome shotgun (WGS) entry which is preliminary data.</text>
</comment>
<dbReference type="Proteomes" id="UP000053127">
    <property type="component" value="Unassembled WGS sequence"/>
</dbReference>
<keyword evidence="4" id="KW-1185">Reference proteome</keyword>
<evidence type="ECO:0000256" key="1">
    <source>
        <dbReference type="ARBA" id="ARBA00022679"/>
    </source>
</evidence>
<dbReference type="STRING" id="67386.AQI95_17940"/>
<dbReference type="RefSeq" id="WP_067124151.1">
    <property type="nucleotide sequence ID" value="NZ_JBFACD010000035.1"/>
</dbReference>
<reference evidence="3 4" key="1">
    <citation type="submission" date="2015-10" db="EMBL/GenBank/DDBJ databases">
        <title>Draft genome sequence of Streptomyces yokosukanensis DSM 40224, type strain for the species Streptomyces yokosukanensis.</title>
        <authorList>
            <person name="Ruckert C."/>
            <person name="Winkler A."/>
            <person name="Kalinowski J."/>
            <person name="Kampfer P."/>
            <person name="Glaeser S."/>
        </authorList>
    </citation>
    <scope>NUCLEOTIDE SEQUENCE [LARGE SCALE GENOMIC DNA]</scope>
    <source>
        <strain evidence="3 4">DSM 40224</strain>
    </source>
</reference>
<dbReference type="SUPFAM" id="SSF53335">
    <property type="entry name" value="S-adenosyl-L-methionine-dependent methyltransferases"/>
    <property type="match status" value="1"/>
</dbReference>
<protein>
    <recommendedName>
        <fullName evidence="2">Methyltransferase domain-containing protein</fullName>
    </recommendedName>
</protein>
<dbReference type="CDD" id="cd02440">
    <property type="entry name" value="AdoMet_MTases"/>
    <property type="match status" value="1"/>
</dbReference>
<dbReference type="PANTHER" id="PTHR44068">
    <property type="entry name" value="ZGC:194242"/>
    <property type="match status" value="1"/>
</dbReference>
<evidence type="ECO:0000313" key="3">
    <source>
        <dbReference type="EMBL" id="KUN04774.1"/>
    </source>
</evidence>
<dbReference type="InterPro" id="IPR025714">
    <property type="entry name" value="Methyltranfer_dom"/>
</dbReference>
<dbReference type="Gene3D" id="3.40.50.150">
    <property type="entry name" value="Vaccinia Virus protein VP39"/>
    <property type="match status" value="1"/>
</dbReference>
<dbReference type="PANTHER" id="PTHR44068:SF1">
    <property type="entry name" value="HYPOTHETICAL LOC100005854"/>
    <property type="match status" value="1"/>
</dbReference>
<organism evidence="3 4">
    <name type="scientific">Streptomyces yokosukanensis</name>
    <dbReference type="NCBI Taxonomy" id="67386"/>
    <lineage>
        <taxon>Bacteria</taxon>
        <taxon>Bacillati</taxon>
        <taxon>Actinomycetota</taxon>
        <taxon>Actinomycetes</taxon>
        <taxon>Kitasatosporales</taxon>
        <taxon>Streptomycetaceae</taxon>
        <taxon>Streptomyces</taxon>
    </lineage>
</organism>
<dbReference type="OrthoDB" id="9808140at2"/>
<evidence type="ECO:0000313" key="4">
    <source>
        <dbReference type="Proteomes" id="UP000053127"/>
    </source>
</evidence>
<dbReference type="GO" id="GO:0003838">
    <property type="term" value="F:sterol 24-C-methyltransferase activity"/>
    <property type="evidence" value="ECO:0007669"/>
    <property type="project" value="TreeGrafter"/>
</dbReference>
<accession>A0A101P4J5</accession>
<dbReference type="InterPro" id="IPR050447">
    <property type="entry name" value="Erg6_SMT_methyltransf"/>
</dbReference>
<feature type="domain" description="Methyltransferase" evidence="2">
    <location>
        <begin position="57"/>
        <end position="170"/>
    </location>
</feature>
<dbReference type="AlphaFoldDB" id="A0A101P4J5"/>
<proteinExistence type="predicted"/>
<name>A0A101P4J5_9ACTN</name>
<evidence type="ECO:0000259" key="2">
    <source>
        <dbReference type="Pfam" id="PF13847"/>
    </source>
</evidence>
<dbReference type="Pfam" id="PF13847">
    <property type="entry name" value="Methyltransf_31"/>
    <property type="match status" value="1"/>
</dbReference>
<keyword evidence="1" id="KW-0808">Transferase</keyword>
<sequence>MASARGAVAGRVPETDEGLQGEDIAAKYDEMQRHIRDNGWLQEKVDDVARAEITSGKVLEVGCGPGYLGLEWIVRVAPTATLVGIDISEAMVRRARANAQEYGVAAQCAFECATVLELPHEDRSFDHVISTSSFHEWADPVAALTEIHRVLRPGGRYCIVDLRRDIDRITLQFMKANIAADMRPGFLSSIRSSYIRSEVVPILRDAGLAGAAVSEAPMGLVIAGRKEMP</sequence>
<gene>
    <name evidence="3" type="ORF">AQI95_17940</name>
</gene>